<organism evidence="1 2">
    <name type="scientific">Caulobacter phage Quill_5.2</name>
    <dbReference type="NCBI Taxonomy" id="3075108"/>
    <lineage>
        <taxon>Viruses</taxon>
        <taxon>Duplodnaviria</taxon>
        <taxon>Heunggongvirae</taxon>
        <taxon>Uroviricota</taxon>
        <taxon>Caudoviricetes</taxon>
        <taxon>Autographivirales</taxon>
        <taxon>Autonotataviridae</taxon>
        <taxon>Lullwatervirus</taxon>
        <taxon>Lullwatervirus quill52</taxon>
    </lineage>
</organism>
<evidence type="ECO:0000313" key="2">
    <source>
        <dbReference type="Proteomes" id="UP001301924"/>
    </source>
</evidence>
<evidence type="ECO:0000313" key="1">
    <source>
        <dbReference type="EMBL" id="WNV48143.1"/>
    </source>
</evidence>
<proteinExistence type="predicted"/>
<accession>A0AA96Q4D4</accession>
<keyword evidence="2" id="KW-1185">Reference proteome</keyword>
<reference evidence="2" key="1">
    <citation type="journal article" date="2024" name="Viruses">
        <title>New Genera and Species of Caulobacter and Brevundimonas Bacteriophages Provide Insights into Phage Genome Evolution.</title>
        <authorList>
            <person name="Ely B."/>
            <person name="Hils M."/>
            <person name="Clarke A."/>
            <person name="Albert M."/>
            <person name="Holness N."/>
            <person name="Lenski J."/>
            <person name="Mohammadi T."/>
        </authorList>
    </citation>
    <scope>NUCLEOTIDE SEQUENCE [LARGE SCALE GENOMIC DNA]</scope>
</reference>
<sequence>MVHPLEVRTVRQHLAARGVTLSVLPNGSFSVAYRDRTALASTVTGAHMAGLKMSQPETNHARRRKLASMNDIIAKGASVQ</sequence>
<dbReference type="Proteomes" id="UP001301924">
    <property type="component" value="Segment"/>
</dbReference>
<name>A0AA96Q4D4_9CAUD</name>
<dbReference type="EMBL" id="OR260090">
    <property type="protein sequence ID" value="WNV48143.1"/>
    <property type="molecule type" value="Genomic_DNA"/>
</dbReference>
<gene>
    <name evidence="1" type="ORF">Ql52_gp007</name>
</gene>
<protein>
    <submittedName>
        <fullName evidence="1">Uncharacterized protein</fullName>
    </submittedName>
</protein>